<feature type="site" description="Transition state stabilizer" evidence="7">
    <location>
        <position position="73"/>
    </location>
</feature>
<reference evidence="13" key="1">
    <citation type="journal article" date="2018" name="Science">
        <title>A primordial and reversible TCA cycle in a facultatively chemolithoautotrophic thermophile.</title>
        <authorList>
            <person name="Nunoura T."/>
            <person name="Chikaraishi Y."/>
            <person name="Izaki R."/>
            <person name="Suwa T."/>
            <person name="Sato T."/>
            <person name="Harada T."/>
            <person name="Mori K."/>
            <person name="Kato Y."/>
            <person name="Miyazaki M."/>
            <person name="Shimamura S."/>
            <person name="Yanagawa K."/>
            <person name="Shuto A."/>
            <person name="Ohkouchi N."/>
            <person name="Fujita N."/>
            <person name="Takaki Y."/>
            <person name="Atomi H."/>
            <person name="Takai K."/>
        </authorList>
    </citation>
    <scope>NUCLEOTIDE SEQUENCE [LARGE SCALE GENOMIC DNA]</scope>
    <source>
        <strain evidence="13">DSM 17441 / JCM 13301 / NBRC 103674 / ABI70S6</strain>
    </source>
</reference>
<comment type="subcellular location">
    <subcellularLocation>
        <location evidence="7">Cytoplasm</location>
    </subcellularLocation>
</comment>
<feature type="binding site" evidence="7">
    <location>
        <begin position="23"/>
        <end position="27"/>
    </location>
    <ligand>
        <name>substrate</name>
    </ligand>
</feature>
<dbReference type="PATRIC" id="fig|1298851.3.peg.1529"/>
<dbReference type="STRING" id="1298851.TST_1455"/>
<evidence type="ECO:0000256" key="2">
    <source>
        <dbReference type="ARBA" id="ARBA00009935"/>
    </source>
</evidence>
<evidence type="ECO:0000256" key="9">
    <source>
        <dbReference type="RuleBase" id="RU004169"/>
    </source>
</evidence>
<dbReference type="EMBL" id="AP013035">
    <property type="protein sequence ID" value="BAT72242.1"/>
    <property type="molecule type" value="Genomic_DNA"/>
</dbReference>
<evidence type="ECO:0000256" key="6">
    <source>
        <dbReference type="ARBA" id="ARBA00023244"/>
    </source>
</evidence>
<accession>A0A0S3QVB0</accession>
<evidence type="ECO:0000256" key="5">
    <source>
        <dbReference type="ARBA" id="ARBA00023239"/>
    </source>
</evidence>
<feature type="binding site" evidence="7">
    <location>
        <position position="205"/>
    </location>
    <ligand>
        <name>substrate</name>
    </ligand>
</feature>
<keyword evidence="5 7" id="KW-0456">Lyase</keyword>
<evidence type="ECO:0000313" key="12">
    <source>
        <dbReference type="EMBL" id="BAT72242.1"/>
    </source>
</evidence>
<dbReference type="KEGG" id="ttk:TST_1455"/>
<dbReference type="PROSITE" id="PS00906">
    <property type="entry name" value="UROD_1"/>
    <property type="match status" value="1"/>
</dbReference>
<feature type="binding site" evidence="7">
    <location>
        <position position="73"/>
    </location>
    <ligand>
        <name>substrate</name>
    </ligand>
</feature>
<dbReference type="Gene3D" id="3.20.20.210">
    <property type="match status" value="1"/>
</dbReference>
<dbReference type="Proteomes" id="UP000063234">
    <property type="component" value="Chromosome"/>
</dbReference>
<dbReference type="SUPFAM" id="SSF51726">
    <property type="entry name" value="UROD/MetE-like"/>
    <property type="match status" value="1"/>
</dbReference>
<keyword evidence="4 7" id="KW-0210">Decarboxylase</keyword>
<dbReference type="InterPro" id="IPR038071">
    <property type="entry name" value="UROD/MetE-like_sf"/>
</dbReference>
<evidence type="ECO:0000256" key="1">
    <source>
        <dbReference type="ARBA" id="ARBA00004804"/>
    </source>
</evidence>
<dbReference type="PROSITE" id="PS00907">
    <property type="entry name" value="UROD_2"/>
    <property type="match status" value="1"/>
</dbReference>
<dbReference type="RefSeq" id="WP_068550242.1">
    <property type="nucleotide sequence ID" value="NZ_AP013035.1"/>
</dbReference>
<dbReference type="InterPro" id="IPR006361">
    <property type="entry name" value="Uroporphyrinogen_deCO2ase_HemE"/>
</dbReference>
<feature type="binding site" evidence="7">
    <location>
        <position position="43"/>
    </location>
    <ligand>
        <name>substrate</name>
    </ligand>
</feature>
<evidence type="ECO:0000259" key="10">
    <source>
        <dbReference type="PROSITE" id="PS00906"/>
    </source>
</evidence>
<comment type="function">
    <text evidence="7">Catalyzes the decarboxylation of four acetate groups of uroporphyrinogen-III to yield coproporphyrinogen-III.</text>
</comment>
<evidence type="ECO:0000313" key="13">
    <source>
        <dbReference type="Proteomes" id="UP000063234"/>
    </source>
</evidence>
<dbReference type="PANTHER" id="PTHR21091:SF169">
    <property type="entry name" value="UROPORPHYRINOGEN DECARBOXYLASE"/>
    <property type="match status" value="1"/>
</dbReference>
<dbReference type="InterPro" id="IPR000257">
    <property type="entry name" value="Uroporphyrinogen_deCOase"/>
</dbReference>
<evidence type="ECO:0000256" key="7">
    <source>
        <dbReference type="HAMAP-Rule" id="MF_00218"/>
    </source>
</evidence>
<dbReference type="AlphaFoldDB" id="A0A0S3QVB0"/>
<dbReference type="OrthoDB" id="9806656at2"/>
<proteinExistence type="inferred from homology"/>
<gene>
    <name evidence="7 12" type="primary">hemE</name>
    <name evidence="12" type="ORF">TST_1455</name>
</gene>
<keyword evidence="7" id="KW-0963">Cytoplasm</keyword>
<evidence type="ECO:0000256" key="3">
    <source>
        <dbReference type="ARBA" id="ARBA00012288"/>
    </source>
</evidence>
<feature type="binding site" evidence="7">
    <location>
        <position position="150"/>
    </location>
    <ligand>
        <name>substrate</name>
    </ligand>
</feature>
<evidence type="ECO:0000259" key="11">
    <source>
        <dbReference type="PROSITE" id="PS00907"/>
    </source>
</evidence>
<sequence>MNSPFLKALTGEKPEYTPVWFMRQAGRFLPEYRVIRAKHKDFFELCRNVEAAIEITALPVRLLGVDAAILFSDLLVPLLPFKSMNVSLQERIGPVIETKVPLTEPEKLFHSYPVREDLSLVADIVSGFKKEYPNIPLIGFCGAPFTLLSYVIEGGGSKNYHKTKKFMFEHPQVFAQMADRIVDILSDYALMQLEAGADAFQVFDSWAGALSPEAYEAYIYQPTQKLIENIKTSGKPVIYFSTGTCGSLKVIRNYPCDALGIDWRMSLKDAIKIIGPDKTIQGNLDPSALFLPKEALKNETLRILKEGELARAHVFNLGHGVFPDTDPDKVKWLVELIHSTPRE</sequence>
<evidence type="ECO:0000256" key="4">
    <source>
        <dbReference type="ARBA" id="ARBA00022793"/>
    </source>
</evidence>
<keyword evidence="13" id="KW-1185">Reference proteome</keyword>
<name>A0A0S3QVB0_THET7</name>
<dbReference type="EC" id="4.1.1.37" evidence="3 7"/>
<dbReference type="PANTHER" id="PTHR21091">
    <property type="entry name" value="METHYLTETRAHYDROFOLATE:HOMOCYSTEINE METHYLTRANSFERASE RELATED"/>
    <property type="match status" value="1"/>
</dbReference>
<feature type="domain" description="Uroporphyrinogen decarboxylase (URO-D)" evidence="11">
    <location>
        <begin position="138"/>
        <end position="154"/>
    </location>
</feature>
<dbReference type="UniPathway" id="UPA00251">
    <property type="reaction ID" value="UER00321"/>
</dbReference>
<dbReference type="GO" id="GO:0005829">
    <property type="term" value="C:cytosol"/>
    <property type="evidence" value="ECO:0007669"/>
    <property type="project" value="TreeGrafter"/>
</dbReference>
<keyword evidence="6 7" id="KW-0627">Porphyrin biosynthesis</keyword>
<dbReference type="CDD" id="cd00717">
    <property type="entry name" value="URO-D"/>
    <property type="match status" value="1"/>
</dbReference>
<dbReference type="HAMAP" id="MF_00218">
    <property type="entry name" value="URO_D"/>
    <property type="match status" value="1"/>
</dbReference>
<dbReference type="Pfam" id="PF01208">
    <property type="entry name" value="URO-D"/>
    <property type="match status" value="1"/>
</dbReference>
<dbReference type="NCBIfam" id="TIGR01464">
    <property type="entry name" value="hemE"/>
    <property type="match status" value="1"/>
</dbReference>
<organism evidence="12 13">
    <name type="scientific">Thermosulfidibacter takaii (strain DSM 17441 / JCM 13301 / NBRC 103674 / ABI70S6)</name>
    <dbReference type="NCBI Taxonomy" id="1298851"/>
    <lineage>
        <taxon>Bacteria</taxon>
        <taxon>Pseudomonadati</taxon>
        <taxon>Thermosulfidibacterota</taxon>
        <taxon>Thermosulfidibacteria</taxon>
        <taxon>Thermosulfidibacterales</taxon>
        <taxon>Thermosulfidibacteraceae</taxon>
    </lineage>
</organism>
<feature type="domain" description="Uroporphyrinogen decarboxylase (URO-D)" evidence="10">
    <location>
        <begin position="18"/>
        <end position="27"/>
    </location>
</feature>
<protein>
    <recommendedName>
        <fullName evidence="3 7">Uroporphyrinogen decarboxylase</fullName>
        <shortName evidence="7">UPD</shortName>
        <shortName evidence="7">URO-D</shortName>
        <ecNumber evidence="3 7">4.1.1.37</ecNumber>
    </recommendedName>
</protein>
<comment type="pathway">
    <text evidence="1 7 8">Porphyrin-containing compound metabolism; protoporphyrin-IX biosynthesis; coproporphyrinogen-III from 5-aminolevulinate: step 4/4.</text>
</comment>
<comment type="subunit">
    <text evidence="7">Homodimer.</text>
</comment>
<evidence type="ECO:0000256" key="8">
    <source>
        <dbReference type="RuleBase" id="RU000554"/>
    </source>
</evidence>
<feature type="binding site" evidence="7">
    <location>
        <position position="319"/>
    </location>
    <ligand>
        <name>substrate</name>
    </ligand>
</feature>
<dbReference type="GO" id="GO:0004853">
    <property type="term" value="F:uroporphyrinogen decarboxylase activity"/>
    <property type="evidence" value="ECO:0007669"/>
    <property type="project" value="UniProtKB-UniRule"/>
</dbReference>
<dbReference type="GO" id="GO:0006782">
    <property type="term" value="P:protoporphyrinogen IX biosynthetic process"/>
    <property type="evidence" value="ECO:0007669"/>
    <property type="project" value="UniProtKB-UniRule"/>
</dbReference>
<comment type="similarity">
    <text evidence="2 7 9">Belongs to the uroporphyrinogen decarboxylase family.</text>
</comment>
<comment type="catalytic activity">
    <reaction evidence="7 8">
        <text>uroporphyrinogen III + 4 H(+) = coproporphyrinogen III + 4 CO2</text>
        <dbReference type="Rhea" id="RHEA:19865"/>
        <dbReference type="ChEBI" id="CHEBI:15378"/>
        <dbReference type="ChEBI" id="CHEBI:16526"/>
        <dbReference type="ChEBI" id="CHEBI:57308"/>
        <dbReference type="ChEBI" id="CHEBI:57309"/>
        <dbReference type="EC" id="4.1.1.37"/>
    </reaction>
</comment>